<reference evidence="1" key="1">
    <citation type="submission" date="2022-02" db="EMBL/GenBank/DDBJ databases">
        <title>Towards deciphering the DNA virus diversity associated with rodent species in the families Cricetidae and Heteromyidae.</title>
        <authorList>
            <person name="Lund M."/>
            <person name="Larsen B.B."/>
            <person name="Gryseels S."/>
            <person name="Kraberger S."/>
            <person name="Rowsey D.M."/>
            <person name="Steger L."/>
            <person name="Yule K.M."/>
            <person name="Upham N.S."/>
            <person name="Worobey M."/>
            <person name="Van Doorslaer K."/>
            <person name="Varsani A."/>
        </authorList>
    </citation>
    <scope>NUCLEOTIDE SEQUENCE</scope>
    <source>
        <strain evidence="1">NeonRodF1_13</strain>
    </source>
</reference>
<protein>
    <submittedName>
        <fullName evidence="1">Uncharacterized protein</fullName>
    </submittedName>
</protein>
<dbReference type="EMBL" id="OM869713">
    <property type="protein sequence ID" value="UPW42035.1"/>
    <property type="molecule type" value="Genomic_DNA"/>
</dbReference>
<sequence length="122" mass="14119">MNKSLAISLLKGTINKLNSEYNLTLTFERPSTPCADFIFYVYSGIGENSKLYSRSVYGSFADSDFLSFAYKRYYSPLINSNGEFNSDQDNSPLAFMPSFFYMKHPNSIYLLLHGSFYFEKRR</sequence>
<organism evidence="1">
    <name type="scientific">Dipodfec virus RodF1_13</name>
    <dbReference type="NCBI Taxonomy" id="2929291"/>
    <lineage>
        <taxon>Viruses</taxon>
        <taxon>Monodnaviria</taxon>
        <taxon>Sangervirae</taxon>
        <taxon>Phixviricota</taxon>
        <taxon>Malgrandaviricetes</taxon>
        <taxon>Petitvirales</taxon>
        <taxon>Microviridae</taxon>
    </lineage>
</organism>
<accession>A0A976N397</accession>
<name>A0A976N397_9VIRU</name>
<evidence type="ECO:0000313" key="1">
    <source>
        <dbReference type="EMBL" id="UPW42035.1"/>
    </source>
</evidence>
<proteinExistence type="predicted"/>